<dbReference type="SMART" id="SM00531">
    <property type="entry name" value="TFIIE"/>
    <property type="match status" value="1"/>
</dbReference>
<protein>
    <recommendedName>
        <fullName evidence="5">HTH TFE/IIEalpha-type domain-containing protein</fullName>
    </recommendedName>
</protein>
<evidence type="ECO:0000256" key="1">
    <source>
        <dbReference type="ARBA" id="ARBA00023015"/>
    </source>
</evidence>
<dbReference type="GO" id="GO:0003677">
    <property type="term" value="F:DNA binding"/>
    <property type="evidence" value="ECO:0007669"/>
    <property type="project" value="UniProtKB-KW"/>
</dbReference>
<dbReference type="Gene3D" id="1.10.10.10">
    <property type="entry name" value="Winged helix-like DNA-binding domain superfamily/Winged helix DNA-binding domain"/>
    <property type="match status" value="1"/>
</dbReference>
<dbReference type="PIRSF" id="PIRSF006373">
    <property type="entry name" value="TF_E_archaea"/>
    <property type="match status" value="1"/>
</dbReference>
<dbReference type="Pfam" id="PF02002">
    <property type="entry name" value="TFIIE_alpha"/>
    <property type="match status" value="1"/>
</dbReference>
<dbReference type="InterPro" id="IPR036390">
    <property type="entry name" value="WH_DNA-bd_sf"/>
</dbReference>
<sequence length="176" mass="20239">MGKKASRDKKAVRKRTKVKGPPEDPVLRGIVVGIAGERGYEIAKEFMGDEITDEEVAKRLGIHVHLVRKVLYYLYDNRVASYRRARDEQSGWYVYYWRIDPERALEYFNKNKRLLLQKLGERLEVERGAILFGCGDGDPKLPFDLAAENDFRCPRCGGRLESYDNSGVVAALERKI</sequence>
<evidence type="ECO:0000256" key="3">
    <source>
        <dbReference type="ARBA" id="ARBA00023163"/>
    </source>
</evidence>
<reference evidence="6" key="1">
    <citation type="journal article" date="2014" name="Front. Microbiol.">
        <title>High frequency of phylogenetically diverse reductive dehalogenase-homologous genes in deep subseafloor sedimentary metagenomes.</title>
        <authorList>
            <person name="Kawai M."/>
            <person name="Futagami T."/>
            <person name="Toyoda A."/>
            <person name="Takaki Y."/>
            <person name="Nishi S."/>
            <person name="Hori S."/>
            <person name="Arai W."/>
            <person name="Tsubouchi T."/>
            <person name="Morono Y."/>
            <person name="Uchiyama I."/>
            <person name="Ito T."/>
            <person name="Fujiyama A."/>
            <person name="Inagaki F."/>
            <person name="Takami H."/>
        </authorList>
    </citation>
    <scope>NUCLEOTIDE SEQUENCE</scope>
    <source>
        <strain evidence="6">Expedition CK06-06</strain>
    </source>
</reference>
<dbReference type="InterPro" id="IPR036388">
    <property type="entry name" value="WH-like_DNA-bd_sf"/>
</dbReference>
<dbReference type="InterPro" id="IPR024550">
    <property type="entry name" value="TFIIEa/SarR/Rpc3_HTH_dom"/>
</dbReference>
<keyword evidence="2" id="KW-0238">DNA-binding</keyword>
<dbReference type="InterPro" id="IPR002853">
    <property type="entry name" value="TFIIE_asu"/>
</dbReference>
<accession>X1PV29</accession>
<comment type="caution">
    <text evidence="6">The sequence shown here is derived from an EMBL/GenBank/DDBJ whole genome shotgun (WGS) entry which is preliminary data.</text>
</comment>
<feature type="region of interest" description="Disordered" evidence="4">
    <location>
        <begin position="1"/>
        <end position="23"/>
    </location>
</feature>
<dbReference type="InterPro" id="IPR016481">
    <property type="entry name" value="TF_E_archaea"/>
</dbReference>
<gene>
    <name evidence="6" type="ORF">S06H3_40086</name>
</gene>
<dbReference type="EMBL" id="BARV01024574">
    <property type="protein sequence ID" value="GAI34729.1"/>
    <property type="molecule type" value="Genomic_DNA"/>
</dbReference>
<keyword evidence="3" id="KW-0804">Transcription</keyword>
<keyword evidence="1" id="KW-0805">Transcription regulation</keyword>
<dbReference type="GO" id="GO:0006355">
    <property type="term" value="P:regulation of DNA-templated transcription"/>
    <property type="evidence" value="ECO:0007669"/>
    <property type="project" value="InterPro"/>
</dbReference>
<evidence type="ECO:0000256" key="2">
    <source>
        <dbReference type="ARBA" id="ARBA00023125"/>
    </source>
</evidence>
<evidence type="ECO:0000313" key="6">
    <source>
        <dbReference type="EMBL" id="GAI34729.1"/>
    </source>
</evidence>
<evidence type="ECO:0000259" key="5">
    <source>
        <dbReference type="PROSITE" id="PS51344"/>
    </source>
</evidence>
<feature type="compositionally biased region" description="Basic residues" evidence="4">
    <location>
        <begin position="1"/>
        <end position="18"/>
    </location>
</feature>
<dbReference type="GO" id="GO:0006367">
    <property type="term" value="P:transcription initiation at RNA polymerase II promoter"/>
    <property type="evidence" value="ECO:0007669"/>
    <property type="project" value="InterPro"/>
</dbReference>
<dbReference type="PROSITE" id="PS51344">
    <property type="entry name" value="HTH_TFE_IIE"/>
    <property type="match status" value="1"/>
</dbReference>
<organism evidence="6">
    <name type="scientific">marine sediment metagenome</name>
    <dbReference type="NCBI Taxonomy" id="412755"/>
    <lineage>
        <taxon>unclassified sequences</taxon>
        <taxon>metagenomes</taxon>
        <taxon>ecological metagenomes</taxon>
    </lineage>
</organism>
<dbReference type="SUPFAM" id="SSF46785">
    <property type="entry name" value="Winged helix' DNA-binding domain"/>
    <property type="match status" value="1"/>
</dbReference>
<dbReference type="HAMAP" id="MF_01909">
    <property type="entry name" value="TFE_arch"/>
    <property type="match status" value="1"/>
</dbReference>
<feature type="domain" description="HTH TFE/IIEalpha-type" evidence="5">
    <location>
        <begin position="23"/>
        <end position="105"/>
    </location>
</feature>
<evidence type="ECO:0000256" key="4">
    <source>
        <dbReference type="SAM" id="MobiDB-lite"/>
    </source>
</evidence>
<name>X1PV29_9ZZZZ</name>
<feature type="non-terminal residue" evidence="6">
    <location>
        <position position="176"/>
    </location>
</feature>
<proteinExistence type="inferred from homology"/>
<dbReference type="AlphaFoldDB" id="X1PV29"/>
<dbReference type="InterPro" id="IPR017919">
    <property type="entry name" value="TFIIE/TFIIEa_HTH"/>
</dbReference>